<comment type="function">
    <text evidence="4 5">Catalyzes the reduction of 1-pyrroline-5-carboxylate (PCA) to L-proline.</text>
</comment>
<evidence type="ECO:0000256" key="6">
    <source>
        <dbReference type="NCBIfam" id="TIGR00112"/>
    </source>
</evidence>
<evidence type="ECO:0000259" key="9">
    <source>
        <dbReference type="Pfam" id="PF14748"/>
    </source>
</evidence>
<dbReference type="InterPro" id="IPR000304">
    <property type="entry name" value="Pyrroline-COOH_reductase"/>
</dbReference>
<dbReference type="PANTHER" id="PTHR11645">
    <property type="entry name" value="PYRROLINE-5-CARBOXYLATE REDUCTASE"/>
    <property type="match status" value="1"/>
</dbReference>
<organism evidence="10 11">
    <name type="scientific">Amycolatopsis carbonis</name>
    <dbReference type="NCBI Taxonomy" id="715471"/>
    <lineage>
        <taxon>Bacteria</taxon>
        <taxon>Bacillati</taxon>
        <taxon>Actinomycetota</taxon>
        <taxon>Actinomycetes</taxon>
        <taxon>Pseudonocardiales</taxon>
        <taxon>Pseudonocardiaceae</taxon>
        <taxon>Amycolatopsis</taxon>
    </lineage>
</organism>
<dbReference type="EMBL" id="CP127294">
    <property type="protein sequence ID" value="WIX77487.1"/>
    <property type="molecule type" value="Genomic_DNA"/>
</dbReference>
<evidence type="ECO:0000256" key="3">
    <source>
        <dbReference type="ARBA" id="ARBA00023002"/>
    </source>
</evidence>
<evidence type="ECO:0000256" key="4">
    <source>
        <dbReference type="ARBA" id="ARBA00058118"/>
    </source>
</evidence>
<keyword evidence="11" id="KW-1185">Reference proteome</keyword>
<comment type="subcellular location">
    <subcellularLocation>
        <location evidence="5">Cytoplasm</location>
    </subcellularLocation>
</comment>
<comment type="catalytic activity">
    <reaction evidence="5">
        <text>L-proline + NADP(+) = (S)-1-pyrroline-5-carboxylate + NADPH + 2 H(+)</text>
        <dbReference type="Rhea" id="RHEA:14109"/>
        <dbReference type="ChEBI" id="CHEBI:15378"/>
        <dbReference type="ChEBI" id="CHEBI:17388"/>
        <dbReference type="ChEBI" id="CHEBI:57783"/>
        <dbReference type="ChEBI" id="CHEBI:58349"/>
        <dbReference type="ChEBI" id="CHEBI:60039"/>
        <dbReference type="EC" id="1.5.1.2"/>
    </reaction>
</comment>
<dbReference type="InterPro" id="IPR008927">
    <property type="entry name" value="6-PGluconate_DH-like_C_sf"/>
</dbReference>
<dbReference type="FunFam" id="1.10.3730.10:FF:000001">
    <property type="entry name" value="Pyrroline-5-carboxylate reductase"/>
    <property type="match status" value="1"/>
</dbReference>
<keyword evidence="5" id="KW-0028">Amino-acid biosynthesis</keyword>
<dbReference type="InterPro" id="IPR028939">
    <property type="entry name" value="P5C_Rdtase_cat_N"/>
</dbReference>
<dbReference type="SUPFAM" id="SSF48179">
    <property type="entry name" value="6-phosphogluconate dehydrogenase C-terminal domain-like"/>
    <property type="match status" value="1"/>
</dbReference>
<keyword evidence="3 5" id="KW-0560">Oxidoreductase</keyword>
<dbReference type="InterPro" id="IPR029036">
    <property type="entry name" value="P5CR_dimer"/>
</dbReference>
<evidence type="ECO:0000313" key="11">
    <source>
        <dbReference type="Proteomes" id="UP001236014"/>
    </source>
</evidence>
<comment type="pathway">
    <text evidence="5">Amino-acid biosynthesis; L-proline biosynthesis; L-proline from L-glutamate 5-semialdehyde: step 1/1.</text>
</comment>
<dbReference type="KEGG" id="acab:QRX50_39775"/>
<gene>
    <name evidence="5 10" type="primary">proC</name>
    <name evidence="10" type="ORF">QRX50_39775</name>
</gene>
<dbReference type="Proteomes" id="UP001236014">
    <property type="component" value="Chromosome"/>
</dbReference>
<feature type="domain" description="Pyrroline-5-carboxylate reductase dimerisation" evidence="9">
    <location>
        <begin position="163"/>
        <end position="267"/>
    </location>
</feature>
<evidence type="ECO:0000259" key="8">
    <source>
        <dbReference type="Pfam" id="PF03807"/>
    </source>
</evidence>
<dbReference type="RefSeq" id="WP_285968228.1">
    <property type="nucleotide sequence ID" value="NZ_CP127294.1"/>
</dbReference>
<name>A0A9Y2MW70_9PSEU</name>
<dbReference type="PANTHER" id="PTHR11645:SF0">
    <property type="entry name" value="PYRROLINE-5-CARBOXYLATE REDUCTASE 3"/>
    <property type="match status" value="1"/>
</dbReference>
<proteinExistence type="inferred from homology"/>
<reference evidence="10 11" key="1">
    <citation type="submission" date="2023-06" db="EMBL/GenBank/DDBJ databases">
        <authorList>
            <person name="Oyuntsetseg B."/>
            <person name="Kim S.B."/>
        </authorList>
    </citation>
    <scope>NUCLEOTIDE SEQUENCE [LARGE SCALE GENOMIC DNA]</scope>
    <source>
        <strain evidence="10 11">2-15</strain>
    </source>
</reference>
<dbReference type="EC" id="1.5.1.2" evidence="5 6"/>
<dbReference type="PIRSF" id="PIRSF000193">
    <property type="entry name" value="Pyrrol-5-carb_rd"/>
    <property type="match status" value="1"/>
</dbReference>
<dbReference type="AlphaFoldDB" id="A0A9Y2MW70"/>
<dbReference type="Gene3D" id="1.10.3730.10">
    <property type="entry name" value="ProC C-terminal domain-like"/>
    <property type="match status" value="1"/>
</dbReference>
<dbReference type="Pfam" id="PF03807">
    <property type="entry name" value="F420_oxidored"/>
    <property type="match status" value="1"/>
</dbReference>
<accession>A0A9Y2MW70</accession>
<dbReference type="InterPro" id="IPR036291">
    <property type="entry name" value="NAD(P)-bd_dom_sf"/>
</dbReference>
<comment type="catalytic activity">
    <reaction evidence="5">
        <text>L-proline + NAD(+) = (S)-1-pyrroline-5-carboxylate + NADH + 2 H(+)</text>
        <dbReference type="Rhea" id="RHEA:14105"/>
        <dbReference type="ChEBI" id="CHEBI:15378"/>
        <dbReference type="ChEBI" id="CHEBI:17388"/>
        <dbReference type="ChEBI" id="CHEBI:57540"/>
        <dbReference type="ChEBI" id="CHEBI:57945"/>
        <dbReference type="ChEBI" id="CHEBI:60039"/>
        <dbReference type="EC" id="1.5.1.2"/>
    </reaction>
</comment>
<keyword evidence="5" id="KW-0641">Proline biosynthesis</keyword>
<sequence>MTKLAIIGGGNMGEALLAGLLAGTEPRFTAAEVVVVELAEERAAYLREHYGVATTAEAGPAIRTAETVLLTVKPYHVDDLFAAVADDVNDNQLFVSAVGGVRTSRLEALLPGKSPVVRCMPNTPVSVGRGVVAISAGTYAGEAELDYAQSLFEPVGKVVRVEESRMDAITALSGSGPAYYFFLTEALIEAGILLGLPRALAEELVKANAAGAAEMLQVPDADAVRMRAAVTSPGGATIAAIRQFEERGVRAAVMAAIEAARDRAAEMGR</sequence>
<evidence type="ECO:0000256" key="7">
    <source>
        <dbReference type="PIRSR" id="PIRSR000193-1"/>
    </source>
</evidence>
<dbReference type="GO" id="GO:0004735">
    <property type="term" value="F:pyrroline-5-carboxylate reductase activity"/>
    <property type="evidence" value="ECO:0007669"/>
    <property type="project" value="UniProtKB-UniRule"/>
</dbReference>
<feature type="binding site" evidence="7">
    <location>
        <begin position="7"/>
        <end position="12"/>
    </location>
    <ligand>
        <name>NADP(+)</name>
        <dbReference type="ChEBI" id="CHEBI:58349"/>
    </ligand>
</feature>
<dbReference type="GO" id="GO:0055129">
    <property type="term" value="P:L-proline biosynthetic process"/>
    <property type="evidence" value="ECO:0007669"/>
    <property type="project" value="UniProtKB-UniRule"/>
</dbReference>
<dbReference type="GO" id="GO:0005737">
    <property type="term" value="C:cytoplasm"/>
    <property type="evidence" value="ECO:0007669"/>
    <property type="project" value="UniProtKB-SubCell"/>
</dbReference>
<keyword evidence="2 5" id="KW-0521">NADP</keyword>
<dbReference type="SUPFAM" id="SSF51735">
    <property type="entry name" value="NAD(P)-binding Rossmann-fold domains"/>
    <property type="match status" value="1"/>
</dbReference>
<evidence type="ECO:0000256" key="5">
    <source>
        <dbReference type="HAMAP-Rule" id="MF_01925"/>
    </source>
</evidence>
<protein>
    <recommendedName>
        <fullName evidence="5 6">Pyrroline-5-carboxylate reductase</fullName>
        <shortName evidence="5">P5C reductase</shortName>
        <shortName evidence="5">P5CR</shortName>
        <ecNumber evidence="5 6">1.5.1.2</ecNumber>
    </recommendedName>
    <alternativeName>
        <fullName evidence="5">PCA reductase</fullName>
    </alternativeName>
</protein>
<feature type="domain" description="Pyrroline-5-carboxylate reductase catalytic N-terminal" evidence="8">
    <location>
        <begin position="3"/>
        <end position="98"/>
    </location>
</feature>
<evidence type="ECO:0000256" key="2">
    <source>
        <dbReference type="ARBA" id="ARBA00022857"/>
    </source>
</evidence>
<dbReference type="HAMAP" id="MF_01925">
    <property type="entry name" value="P5C_reductase"/>
    <property type="match status" value="1"/>
</dbReference>
<dbReference type="NCBIfam" id="TIGR00112">
    <property type="entry name" value="proC"/>
    <property type="match status" value="1"/>
</dbReference>
<keyword evidence="5" id="KW-0963">Cytoplasm</keyword>
<comment type="similarity">
    <text evidence="1 5">Belongs to the pyrroline-5-carboxylate reductase family.</text>
</comment>
<dbReference type="Gene3D" id="3.40.50.720">
    <property type="entry name" value="NAD(P)-binding Rossmann-like Domain"/>
    <property type="match status" value="1"/>
</dbReference>
<dbReference type="Pfam" id="PF14748">
    <property type="entry name" value="P5CR_dimer"/>
    <property type="match status" value="1"/>
</dbReference>
<evidence type="ECO:0000313" key="10">
    <source>
        <dbReference type="EMBL" id="WIX77487.1"/>
    </source>
</evidence>
<evidence type="ECO:0000256" key="1">
    <source>
        <dbReference type="ARBA" id="ARBA00005525"/>
    </source>
</evidence>